<dbReference type="RefSeq" id="WP_237444282.1">
    <property type="nucleotide sequence ID" value="NZ_CAKLPX010000001.1"/>
</dbReference>
<protein>
    <recommendedName>
        <fullName evidence="6">LPS-assembly lipoprotein LptE</fullName>
    </recommendedName>
</protein>
<comment type="function">
    <text evidence="6">Together with LptD, is involved in the assembly of lipopolysaccharide (LPS) at the surface of the outer membrane. Required for the proper assembly of LptD. Binds LPS and may serve as the LPS recognition site at the outer membrane.</text>
</comment>
<gene>
    <name evidence="6 8" type="primary">lptE</name>
    <name evidence="8" type="ORF">SIN8267_01746</name>
</gene>
<comment type="subunit">
    <text evidence="6">Component of the lipopolysaccharide transport and assembly complex. Interacts with LptD.</text>
</comment>
<comment type="similarity">
    <text evidence="6">Belongs to the LptE lipoprotein family.</text>
</comment>
<keyword evidence="5 6" id="KW-0449">Lipoprotein</keyword>
<keyword evidence="2 6" id="KW-0472">Membrane</keyword>
<feature type="region of interest" description="Disordered" evidence="7">
    <location>
        <begin position="178"/>
        <end position="203"/>
    </location>
</feature>
<dbReference type="HAMAP" id="MF_01186">
    <property type="entry name" value="LPS_assembly_LptE"/>
    <property type="match status" value="1"/>
</dbReference>
<feature type="compositionally biased region" description="Polar residues" evidence="7">
    <location>
        <begin position="192"/>
        <end position="203"/>
    </location>
</feature>
<keyword evidence="1 6" id="KW-0732">Signal</keyword>
<comment type="caution">
    <text evidence="8">The sequence shown here is derived from an EMBL/GenBank/DDBJ whole genome shotgun (WGS) entry which is preliminary data.</text>
</comment>
<organism evidence="8 9">
    <name type="scientific">Sinobacterium norvegicum</name>
    <dbReference type="NCBI Taxonomy" id="1641715"/>
    <lineage>
        <taxon>Bacteria</taxon>
        <taxon>Pseudomonadati</taxon>
        <taxon>Pseudomonadota</taxon>
        <taxon>Gammaproteobacteria</taxon>
        <taxon>Cellvibrionales</taxon>
        <taxon>Spongiibacteraceae</taxon>
        <taxon>Sinobacterium</taxon>
    </lineage>
</organism>
<evidence type="ECO:0000256" key="4">
    <source>
        <dbReference type="ARBA" id="ARBA00023237"/>
    </source>
</evidence>
<evidence type="ECO:0000256" key="7">
    <source>
        <dbReference type="SAM" id="MobiDB-lite"/>
    </source>
</evidence>
<keyword evidence="3 6" id="KW-0564">Palmitate</keyword>
<keyword evidence="4 6" id="KW-0998">Cell outer membrane</keyword>
<evidence type="ECO:0000256" key="5">
    <source>
        <dbReference type="ARBA" id="ARBA00023288"/>
    </source>
</evidence>
<keyword evidence="9" id="KW-1185">Reference proteome</keyword>
<dbReference type="Pfam" id="PF04390">
    <property type="entry name" value="LptE"/>
    <property type="match status" value="1"/>
</dbReference>
<dbReference type="InterPro" id="IPR007485">
    <property type="entry name" value="LPS_assembly_LptE"/>
</dbReference>
<dbReference type="Proteomes" id="UP000838100">
    <property type="component" value="Unassembled WGS sequence"/>
</dbReference>
<evidence type="ECO:0000256" key="3">
    <source>
        <dbReference type="ARBA" id="ARBA00023139"/>
    </source>
</evidence>
<dbReference type="Gene3D" id="3.30.160.150">
    <property type="entry name" value="Lipoprotein like domain"/>
    <property type="match status" value="1"/>
</dbReference>
<dbReference type="PANTHER" id="PTHR38098">
    <property type="entry name" value="LPS-ASSEMBLY LIPOPROTEIN LPTE"/>
    <property type="match status" value="1"/>
</dbReference>
<evidence type="ECO:0000256" key="2">
    <source>
        <dbReference type="ARBA" id="ARBA00023136"/>
    </source>
</evidence>
<evidence type="ECO:0000256" key="1">
    <source>
        <dbReference type="ARBA" id="ARBA00022729"/>
    </source>
</evidence>
<name>A0ABM9AEU5_9GAMM</name>
<comment type="subcellular location">
    <subcellularLocation>
        <location evidence="6">Cell outer membrane</location>
        <topology evidence="6">Lipid-anchor</topology>
    </subcellularLocation>
</comment>
<evidence type="ECO:0000313" key="9">
    <source>
        <dbReference type="Proteomes" id="UP000838100"/>
    </source>
</evidence>
<reference evidence="8" key="1">
    <citation type="submission" date="2021-12" db="EMBL/GenBank/DDBJ databases">
        <authorList>
            <person name="Rodrigo-Torres L."/>
            <person name="Arahal R. D."/>
            <person name="Lucena T."/>
        </authorList>
    </citation>
    <scope>NUCLEOTIDE SEQUENCE</scope>
    <source>
        <strain evidence="8">CECT 8267</strain>
    </source>
</reference>
<accession>A0ABM9AEU5</accession>
<sequence>MHTLTKSLRNIGLATVVLTLTLLAGCGFQLRGNVDIAEPITNLKLTGKTRGPIIEQIKRSFTLYDINVADITDSTAYELAFIEVKEDERSVGYDAQARTSEYELTMVVEFTLLNNEGLTLIPPRKVYAEKIYYNNPDNVIASDNEKELLLRDLRTQLAVSIVNQLATIDDQRLLELQAQAEEQQQQNPTPPAATSDSSFFDQP</sequence>
<dbReference type="PROSITE" id="PS51257">
    <property type="entry name" value="PROKAR_LIPOPROTEIN"/>
    <property type="match status" value="1"/>
</dbReference>
<evidence type="ECO:0000256" key="6">
    <source>
        <dbReference type="HAMAP-Rule" id="MF_01186"/>
    </source>
</evidence>
<evidence type="ECO:0000313" key="8">
    <source>
        <dbReference type="EMBL" id="CAH0991637.1"/>
    </source>
</evidence>
<dbReference type="EMBL" id="CAKLPX010000001">
    <property type="protein sequence ID" value="CAH0991637.1"/>
    <property type="molecule type" value="Genomic_DNA"/>
</dbReference>
<dbReference type="PANTHER" id="PTHR38098:SF1">
    <property type="entry name" value="LPS-ASSEMBLY LIPOPROTEIN LPTE"/>
    <property type="match status" value="1"/>
</dbReference>
<proteinExistence type="inferred from homology"/>